<dbReference type="InterPro" id="IPR055768">
    <property type="entry name" value="DUF7344"/>
</dbReference>
<protein>
    <recommendedName>
        <fullName evidence="1">DUF7344 domain-containing protein</fullName>
    </recommendedName>
</protein>
<gene>
    <name evidence="2" type="ORF">ACFOUR_01605</name>
</gene>
<accession>A0ABD5NJ93</accession>
<feature type="domain" description="DUF7344" evidence="1">
    <location>
        <begin position="23"/>
        <end position="100"/>
    </location>
</feature>
<evidence type="ECO:0000259" key="1">
    <source>
        <dbReference type="Pfam" id="PF24035"/>
    </source>
</evidence>
<evidence type="ECO:0000313" key="3">
    <source>
        <dbReference type="Proteomes" id="UP001595846"/>
    </source>
</evidence>
<sequence>MSRKQTNPPTDDAQAHFERGAAHDLLAAERRRQAVVVLDRVSGPIRLRELAAAIATQAAGRAAVDPGDVAQIVIELHHSHLPRLADANVLTYDRSTGRIEPDERAIARVLDA</sequence>
<comment type="caution">
    <text evidence="2">The sequence shown here is derived from an EMBL/GenBank/DDBJ whole genome shotgun (WGS) entry which is preliminary data.</text>
</comment>
<reference evidence="2 3" key="1">
    <citation type="journal article" date="2019" name="Int. J. Syst. Evol. Microbiol.">
        <title>The Global Catalogue of Microorganisms (GCM) 10K type strain sequencing project: providing services to taxonomists for standard genome sequencing and annotation.</title>
        <authorList>
            <consortium name="The Broad Institute Genomics Platform"/>
            <consortium name="The Broad Institute Genome Sequencing Center for Infectious Disease"/>
            <person name="Wu L."/>
            <person name="Ma J."/>
        </authorList>
    </citation>
    <scope>NUCLEOTIDE SEQUENCE [LARGE SCALE GENOMIC DNA]</scope>
    <source>
        <strain evidence="2 3">IBRC-M 10256</strain>
    </source>
</reference>
<dbReference type="GeneID" id="73904767"/>
<dbReference type="RefSeq" id="WP_256532000.1">
    <property type="nucleotide sequence ID" value="NZ_CP101824.1"/>
</dbReference>
<keyword evidence="3" id="KW-1185">Reference proteome</keyword>
<name>A0ABD5NJ93_9EURY</name>
<dbReference type="Pfam" id="PF24035">
    <property type="entry name" value="DUF7344"/>
    <property type="match status" value="1"/>
</dbReference>
<organism evidence="2 3">
    <name type="scientific">Halovivax cerinus</name>
    <dbReference type="NCBI Taxonomy" id="1487865"/>
    <lineage>
        <taxon>Archaea</taxon>
        <taxon>Methanobacteriati</taxon>
        <taxon>Methanobacteriota</taxon>
        <taxon>Stenosarchaea group</taxon>
        <taxon>Halobacteria</taxon>
        <taxon>Halobacteriales</taxon>
        <taxon>Natrialbaceae</taxon>
        <taxon>Halovivax</taxon>
    </lineage>
</organism>
<proteinExistence type="predicted"/>
<dbReference type="EMBL" id="JBHSAQ010000001">
    <property type="protein sequence ID" value="MFC3957069.1"/>
    <property type="molecule type" value="Genomic_DNA"/>
</dbReference>
<dbReference type="Proteomes" id="UP001595846">
    <property type="component" value="Unassembled WGS sequence"/>
</dbReference>
<evidence type="ECO:0000313" key="2">
    <source>
        <dbReference type="EMBL" id="MFC3957069.1"/>
    </source>
</evidence>
<dbReference type="AlphaFoldDB" id="A0ABD5NJ93"/>